<dbReference type="EMBL" id="JAASAI010000014">
    <property type="protein sequence ID" value="NIL23501.1"/>
    <property type="molecule type" value="Genomic_DNA"/>
</dbReference>
<evidence type="ECO:0000313" key="1">
    <source>
        <dbReference type="EMBL" id="NIL23501.1"/>
    </source>
</evidence>
<comment type="caution">
    <text evidence="1">The sequence shown here is derived from an EMBL/GenBank/DDBJ whole genome shotgun (WGS) entry which is preliminary data.</text>
</comment>
<dbReference type="RefSeq" id="WP_167311724.1">
    <property type="nucleotide sequence ID" value="NZ_CAWPGR010000006.1"/>
</dbReference>
<gene>
    <name evidence="1" type="ORF">HB991_13400</name>
</gene>
<accession>A0AA44CMK7</accession>
<dbReference type="Proteomes" id="UP000712947">
    <property type="component" value="Unassembled WGS sequence"/>
</dbReference>
<organism evidence="1 2">
    <name type="scientific">Yersinia mollaretii</name>
    <dbReference type="NCBI Taxonomy" id="33060"/>
    <lineage>
        <taxon>Bacteria</taxon>
        <taxon>Pseudomonadati</taxon>
        <taxon>Pseudomonadota</taxon>
        <taxon>Gammaproteobacteria</taxon>
        <taxon>Enterobacterales</taxon>
        <taxon>Yersiniaceae</taxon>
        <taxon>Yersinia</taxon>
    </lineage>
</organism>
<dbReference type="AlphaFoldDB" id="A0AA44CMK7"/>
<evidence type="ECO:0000313" key="2">
    <source>
        <dbReference type="Proteomes" id="UP000712947"/>
    </source>
</evidence>
<protein>
    <submittedName>
        <fullName evidence="1">Uncharacterized protein</fullName>
    </submittedName>
</protein>
<sequence>MSKSIEALITDLKAAAHEEIMLRESSDTSDKWQDEASPENVLLLIAALESNHNEHALDMVNSPEIPEGWKLVPNMPTLGMLSVLGLTGSFDSMQQRYADMLYAASEAL</sequence>
<proteinExistence type="predicted"/>
<reference evidence="1" key="1">
    <citation type="submission" date="2020-03" db="EMBL/GenBank/DDBJ databases">
        <authorList>
            <person name="Kislichkina A."/>
            <person name="Dentovskaya S."/>
            <person name="Shaikhutdinov R."/>
            <person name="Ivanov S."/>
            <person name="Sizova A."/>
            <person name="Solomentsev V."/>
            <person name="Bogun A."/>
        </authorList>
    </citation>
    <scope>NUCLEOTIDE SEQUENCE</scope>
    <source>
        <strain evidence="1">SCPM-O-B-7610</strain>
    </source>
</reference>
<name>A0AA44CMK7_YERMO</name>